<gene>
    <name evidence="1" type="ORF">I593_00399</name>
</gene>
<dbReference type="EMBL" id="AQFM01000017">
    <property type="protein sequence ID" value="EOR11003.1"/>
    <property type="molecule type" value="Genomic_DNA"/>
</dbReference>
<name>R9B964_9GAMM</name>
<reference evidence="1 2" key="1">
    <citation type="submission" date="2013-03" db="EMBL/GenBank/DDBJ databases">
        <title>The Genome Sequence of Acinetobacter tandoii CIP 107469.</title>
        <authorList>
            <consortium name="The Broad Institute Genome Sequencing Platform"/>
            <consortium name="The Broad Institute Genome Sequencing Center for Infectious Disease"/>
            <person name="Cerqueira G."/>
            <person name="Feldgarden M."/>
            <person name="Courvalin P."/>
            <person name="Perichon B."/>
            <person name="Grillot-Courvalin C."/>
            <person name="Clermont D."/>
            <person name="Rocha E."/>
            <person name="Yoon E.-J."/>
            <person name="Nemec A."/>
            <person name="Walker B."/>
            <person name="Young S.K."/>
            <person name="Zeng Q."/>
            <person name="Gargeya S."/>
            <person name="Fitzgerald M."/>
            <person name="Haas B."/>
            <person name="Abouelleil A."/>
            <person name="Alvarado L."/>
            <person name="Arachchi H.M."/>
            <person name="Berlin A.M."/>
            <person name="Chapman S.B."/>
            <person name="Dewar J."/>
            <person name="Goldberg J."/>
            <person name="Griggs A."/>
            <person name="Gujja S."/>
            <person name="Hansen M."/>
            <person name="Howarth C."/>
            <person name="Imamovic A."/>
            <person name="Larimer J."/>
            <person name="McCowan C."/>
            <person name="Murphy C."/>
            <person name="Neiman D."/>
            <person name="Pearson M."/>
            <person name="Priest M."/>
            <person name="Roberts A."/>
            <person name="Saif S."/>
            <person name="Shea T."/>
            <person name="Sisk P."/>
            <person name="Sykes S."/>
            <person name="Wortman J."/>
            <person name="Nusbaum C."/>
            <person name="Birren B."/>
        </authorList>
    </citation>
    <scope>NUCLEOTIDE SEQUENCE [LARGE SCALE GENOMIC DNA]</scope>
    <source>
        <strain evidence="1 2">CIP 107469</strain>
    </source>
</reference>
<dbReference type="Proteomes" id="UP000016201">
    <property type="component" value="Unassembled WGS sequence"/>
</dbReference>
<dbReference type="RefSeq" id="WP_016165581.1">
    <property type="nucleotide sequence ID" value="NZ_KE007356.1"/>
</dbReference>
<organism evidence="1 2">
    <name type="scientific">Acinetobacter tandoii DSM 14970 = CIP 107469</name>
    <dbReference type="NCBI Taxonomy" id="1120927"/>
    <lineage>
        <taxon>Bacteria</taxon>
        <taxon>Pseudomonadati</taxon>
        <taxon>Pseudomonadota</taxon>
        <taxon>Gammaproteobacteria</taxon>
        <taxon>Moraxellales</taxon>
        <taxon>Moraxellaceae</taxon>
        <taxon>Acinetobacter</taxon>
    </lineage>
</organism>
<evidence type="ECO:0000313" key="2">
    <source>
        <dbReference type="Proteomes" id="UP000016201"/>
    </source>
</evidence>
<keyword evidence="2" id="KW-1185">Reference proteome</keyword>
<accession>R9B964</accession>
<sequence length="121" mass="13421">FFSRRKKAISSFDSIDEAESWFNSEGIDFPTLRFNTYNDPQLAKNIGATVIVGFGQKADGKDVGFVIEVVKGSGVVESTYIEPVGIASHHKKAAFMSKTNGKYLIDTLTEMAVLHRKNYPQ</sequence>
<evidence type="ECO:0000313" key="1">
    <source>
        <dbReference type="EMBL" id="EOR11003.1"/>
    </source>
</evidence>
<dbReference type="AlphaFoldDB" id="R9B964"/>
<comment type="caution">
    <text evidence="1">The sequence shown here is derived from an EMBL/GenBank/DDBJ whole genome shotgun (WGS) entry which is preliminary data.</text>
</comment>
<feature type="non-terminal residue" evidence="1">
    <location>
        <position position="1"/>
    </location>
</feature>
<protein>
    <submittedName>
        <fullName evidence="1">Uncharacterized protein</fullName>
    </submittedName>
</protein>
<dbReference type="PATRIC" id="fig|1120927.3.peg.378"/>
<proteinExistence type="predicted"/>